<keyword evidence="2" id="KW-0255">Endonuclease</keyword>
<gene>
    <name evidence="2" type="ORF">TART1_2528</name>
</gene>
<dbReference type="Pfam" id="PF03372">
    <property type="entry name" value="Exo_endo_phos"/>
    <property type="match status" value="1"/>
</dbReference>
<sequence length="148" mass="17152">MKIVSWNCNGAFRNKFSRLNELNADIYIIQECEDPNKTNAASYTQFANNHIWIGHGHKGLGIFARDTIKLKNNNWPSYGLEYFLSCRVDDKFNLLGIWGCNNYIEDIHTYVQIHKRHLENCIIGGDFNSNAIWDKNINAEITQRLSVN</sequence>
<keyword evidence="2" id="KW-0540">Nuclease</keyword>
<dbReference type="EMBL" id="UNRR01000039">
    <property type="protein sequence ID" value="SYZ79655.1"/>
    <property type="molecule type" value="Genomic_DNA"/>
</dbReference>
<dbReference type="OrthoDB" id="9803914at2"/>
<evidence type="ECO:0000259" key="1">
    <source>
        <dbReference type="Pfam" id="PF03372"/>
    </source>
</evidence>
<dbReference type="InterPro" id="IPR036691">
    <property type="entry name" value="Endo/exonu/phosph_ase_sf"/>
</dbReference>
<organism evidence="2 3">
    <name type="scientific">Trichococcus shcherbakoviae</name>
    <dbReference type="NCBI Taxonomy" id="2094020"/>
    <lineage>
        <taxon>Bacteria</taxon>
        <taxon>Bacillati</taxon>
        <taxon>Bacillota</taxon>
        <taxon>Bacilli</taxon>
        <taxon>Lactobacillales</taxon>
        <taxon>Carnobacteriaceae</taxon>
        <taxon>Trichococcus</taxon>
    </lineage>
</organism>
<dbReference type="GO" id="GO:0004519">
    <property type="term" value="F:endonuclease activity"/>
    <property type="evidence" value="ECO:0007669"/>
    <property type="project" value="UniProtKB-KW"/>
</dbReference>
<dbReference type="Proteomes" id="UP000262072">
    <property type="component" value="Unassembled WGS sequence"/>
</dbReference>
<protein>
    <submittedName>
        <fullName evidence="2">Endonuclease/exonuclease/phosphatase</fullName>
    </submittedName>
</protein>
<evidence type="ECO:0000313" key="2">
    <source>
        <dbReference type="EMBL" id="SYZ79655.1"/>
    </source>
</evidence>
<keyword evidence="2" id="KW-0378">Hydrolase</keyword>
<evidence type="ECO:0000313" key="3">
    <source>
        <dbReference type="Proteomes" id="UP000262072"/>
    </source>
</evidence>
<proteinExistence type="predicted"/>
<name>A0A383THR3_9LACT</name>
<dbReference type="GO" id="GO:0004527">
    <property type="term" value="F:exonuclease activity"/>
    <property type="evidence" value="ECO:0007669"/>
    <property type="project" value="UniProtKB-KW"/>
</dbReference>
<reference evidence="3" key="1">
    <citation type="submission" date="2018-05" db="EMBL/GenBank/DDBJ databases">
        <authorList>
            <person name="Strepis N."/>
        </authorList>
    </citation>
    <scope>NUCLEOTIDE SEQUENCE [LARGE SCALE GENOMIC DNA]</scope>
</reference>
<accession>A0A383THR3</accession>
<dbReference type="Gene3D" id="3.60.10.10">
    <property type="entry name" value="Endonuclease/exonuclease/phosphatase"/>
    <property type="match status" value="1"/>
</dbReference>
<dbReference type="InterPro" id="IPR005135">
    <property type="entry name" value="Endo/exonuclease/phosphatase"/>
</dbReference>
<dbReference type="RefSeq" id="WP_119093777.1">
    <property type="nucleotide sequence ID" value="NZ_UNRR01000039.1"/>
</dbReference>
<dbReference type="SUPFAM" id="SSF56219">
    <property type="entry name" value="DNase I-like"/>
    <property type="match status" value="1"/>
</dbReference>
<keyword evidence="2" id="KW-0269">Exonuclease</keyword>
<feature type="domain" description="Endonuclease/exonuclease/phosphatase" evidence="1">
    <location>
        <begin position="4"/>
        <end position="134"/>
    </location>
</feature>
<dbReference type="AlphaFoldDB" id="A0A383THR3"/>